<proteinExistence type="predicted"/>
<sequence>MQSKPVDASRDNNLESFNAIPTVPPIHRIPYELLSDIMLCVLTLHWESDEWGTDDYDWIIPSQLLRLCSICQRWRQVALTSPRLWTLEFFPLLPDYGETSVAINGMFLKHSAQSAISIQLYSDTHPQRETIDELVSAAHRWKSFNVFYDHVPALFDSEFLARMAVGGMQSLEELFLRTPPWPEMATRLDIFQHAPRLRDVGLQMDGTISQIPPLPWTQLTRLALKYMSPQLCLDILVRCENLVHGRFETDQWQRLPRDTSTCVLKYMEELEISIDIRSVDEHLDPFLRHLELPALKSLTLRLYFYRHPEYARSILWLAPTLNTFLTKSPRVERLELCDCAFAEDVPEILRHTPFLTHLCFNPRFTGDIHDEFFEALWYDSTAPDAMLVPKLENLELYNTGVDFGEESVLEMIESRWASDEDLANMDSPSRVARLKQVSFHSYMLEPPLQKFSEAFMEKISMYQGFTFEWYQ</sequence>
<reference evidence="1" key="1">
    <citation type="submission" date="2020-05" db="EMBL/GenBank/DDBJ databases">
        <title>Mycena genomes resolve the evolution of fungal bioluminescence.</title>
        <authorList>
            <person name="Tsai I.J."/>
        </authorList>
    </citation>
    <scope>NUCLEOTIDE SEQUENCE</scope>
    <source>
        <strain evidence="1">160909Yilan</strain>
    </source>
</reference>
<dbReference type="Gene3D" id="3.80.10.10">
    <property type="entry name" value="Ribonuclease Inhibitor"/>
    <property type="match status" value="1"/>
</dbReference>
<protein>
    <recommendedName>
        <fullName evidence="3">F-box domain-containing protein</fullName>
    </recommendedName>
</protein>
<accession>A0A8H6XBK7</accession>
<keyword evidence="2" id="KW-1185">Reference proteome</keyword>
<dbReference type="SUPFAM" id="SSF52047">
    <property type="entry name" value="RNI-like"/>
    <property type="match status" value="1"/>
</dbReference>
<dbReference type="EMBL" id="JACAZH010000033">
    <property type="protein sequence ID" value="KAF7337612.1"/>
    <property type="molecule type" value="Genomic_DNA"/>
</dbReference>
<evidence type="ECO:0000313" key="1">
    <source>
        <dbReference type="EMBL" id="KAF7337612.1"/>
    </source>
</evidence>
<dbReference type="OrthoDB" id="3055914at2759"/>
<organism evidence="1 2">
    <name type="scientific">Mycena sanguinolenta</name>
    <dbReference type="NCBI Taxonomy" id="230812"/>
    <lineage>
        <taxon>Eukaryota</taxon>
        <taxon>Fungi</taxon>
        <taxon>Dikarya</taxon>
        <taxon>Basidiomycota</taxon>
        <taxon>Agaricomycotina</taxon>
        <taxon>Agaricomycetes</taxon>
        <taxon>Agaricomycetidae</taxon>
        <taxon>Agaricales</taxon>
        <taxon>Marasmiineae</taxon>
        <taxon>Mycenaceae</taxon>
        <taxon>Mycena</taxon>
    </lineage>
</organism>
<gene>
    <name evidence="1" type="ORF">MSAN_02234500</name>
</gene>
<name>A0A8H6XBK7_9AGAR</name>
<evidence type="ECO:0008006" key="3">
    <source>
        <dbReference type="Google" id="ProtNLM"/>
    </source>
</evidence>
<dbReference type="Proteomes" id="UP000623467">
    <property type="component" value="Unassembled WGS sequence"/>
</dbReference>
<dbReference type="InterPro" id="IPR032675">
    <property type="entry name" value="LRR_dom_sf"/>
</dbReference>
<comment type="caution">
    <text evidence="1">The sequence shown here is derived from an EMBL/GenBank/DDBJ whole genome shotgun (WGS) entry which is preliminary data.</text>
</comment>
<dbReference type="AlphaFoldDB" id="A0A8H6XBK7"/>
<evidence type="ECO:0000313" key="2">
    <source>
        <dbReference type="Proteomes" id="UP000623467"/>
    </source>
</evidence>